<accession>A0A3B4VAU6</accession>
<dbReference type="SUPFAM" id="SSF57302">
    <property type="entry name" value="Snake toxin-like"/>
    <property type="match status" value="1"/>
</dbReference>
<reference evidence="3" key="2">
    <citation type="submission" date="2025-09" db="UniProtKB">
        <authorList>
            <consortium name="Ensembl"/>
        </authorList>
    </citation>
    <scope>IDENTIFICATION</scope>
</reference>
<dbReference type="OMA" id="YNVFTCT"/>
<protein>
    <recommendedName>
        <fullName evidence="2">Snake toxin/toxin-like domain-containing protein</fullName>
    </recommendedName>
</protein>
<dbReference type="Pfam" id="PF00087">
    <property type="entry name" value="Toxin_TOLIP"/>
    <property type="match status" value="1"/>
</dbReference>
<feature type="domain" description="Snake toxin/toxin-like" evidence="2">
    <location>
        <begin position="18"/>
        <end position="92"/>
    </location>
</feature>
<name>A0A3B4VAU6_SERDU</name>
<reference evidence="3" key="1">
    <citation type="submission" date="2025-08" db="UniProtKB">
        <authorList>
            <consortium name="Ensembl"/>
        </authorList>
    </citation>
    <scope>IDENTIFICATION</scope>
</reference>
<dbReference type="GeneTree" id="ENSGT00920000150296"/>
<organism evidence="3 4">
    <name type="scientific">Seriola dumerili</name>
    <name type="common">Greater amberjack</name>
    <name type="synonym">Caranx dumerili</name>
    <dbReference type="NCBI Taxonomy" id="41447"/>
    <lineage>
        <taxon>Eukaryota</taxon>
        <taxon>Metazoa</taxon>
        <taxon>Chordata</taxon>
        <taxon>Craniata</taxon>
        <taxon>Vertebrata</taxon>
        <taxon>Euteleostomi</taxon>
        <taxon>Actinopterygii</taxon>
        <taxon>Neopterygii</taxon>
        <taxon>Teleostei</taxon>
        <taxon>Neoteleostei</taxon>
        <taxon>Acanthomorphata</taxon>
        <taxon>Carangaria</taxon>
        <taxon>Carangiformes</taxon>
        <taxon>Carangidae</taxon>
        <taxon>Seriola</taxon>
    </lineage>
</organism>
<dbReference type="Ensembl" id="ENSSDUT00000028459.1">
    <property type="protein sequence ID" value="ENSSDUP00000027968.1"/>
    <property type="gene ID" value="ENSSDUG00000020207.1"/>
</dbReference>
<sequence>KMKALQLACVLLVVSVALKCNRCVPYSARGSCTNTVETCQRSDDVCASHVHIVLLFTTESSYFKRCMKRSDAFILQSTPNFQVFTCDTDLCN</sequence>
<keyword evidence="4" id="KW-1185">Reference proteome</keyword>
<dbReference type="AlphaFoldDB" id="A0A3B4VAU6"/>
<evidence type="ECO:0000256" key="1">
    <source>
        <dbReference type="SAM" id="SignalP"/>
    </source>
</evidence>
<dbReference type="InterPro" id="IPR045860">
    <property type="entry name" value="Snake_toxin-like_sf"/>
</dbReference>
<dbReference type="Proteomes" id="UP000261420">
    <property type="component" value="Unplaced"/>
</dbReference>
<feature type="chain" id="PRO_5017321725" description="Snake toxin/toxin-like domain-containing protein" evidence="1">
    <location>
        <begin position="24"/>
        <end position="92"/>
    </location>
</feature>
<evidence type="ECO:0000313" key="3">
    <source>
        <dbReference type="Ensembl" id="ENSSDUP00000027968.1"/>
    </source>
</evidence>
<dbReference type="Gene3D" id="2.10.60.10">
    <property type="entry name" value="CD59"/>
    <property type="match status" value="1"/>
</dbReference>
<dbReference type="InterPro" id="IPR035076">
    <property type="entry name" value="Toxin/TOLIP"/>
</dbReference>
<feature type="signal peptide" evidence="1">
    <location>
        <begin position="1"/>
        <end position="23"/>
    </location>
</feature>
<evidence type="ECO:0000259" key="2">
    <source>
        <dbReference type="Pfam" id="PF00087"/>
    </source>
</evidence>
<keyword evidence="1" id="KW-0732">Signal</keyword>
<proteinExistence type="predicted"/>
<evidence type="ECO:0000313" key="4">
    <source>
        <dbReference type="Proteomes" id="UP000261420"/>
    </source>
</evidence>